<dbReference type="PANTHER" id="PTHR33529">
    <property type="entry name" value="SLR0882 PROTEIN-RELATED"/>
    <property type="match status" value="1"/>
</dbReference>
<keyword evidence="7" id="KW-0997">Cell inner membrane</keyword>
<proteinExistence type="inferred from homology"/>
<evidence type="ECO:0000256" key="4">
    <source>
        <dbReference type="ARBA" id="ARBA00014213"/>
    </source>
</evidence>
<feature type="transmembrane region" description="Helical" evidence="12">
    <location>
        <begin position="278"/>
        <end position="299"/>
    </location>
</feature>
<dbReference type="PANTHER" id="PTHR33529:SF7">
    <property type="entry name" value="LIPOPOLYSACCHARIDE EXPORT SYSTEM PERMEASE PROTEIN LPTF"/>
    <property type="match status" value="1"/>
</dbReference>
<comment type="similarity">
    <text evidence="3">Belongs to the LptF/LptG family.</text>
</comment>
<evidence type="ECO:0000313" key="14">
    <source>
        <dbReference type="Proteomes" id="UP000094379"/>
    </source>
</evidence>
<evidence type="ECO:0000313" key="13">
    <source>
        <dbReference type="EMBL" id="ODN67698.1"/>
    </source>
</evidence>
<gene>
    <name evidence="13" type="primary">lptF</name>
    <name evidence="13" type="ORF">A9E74_00528</name>
</gene>
<evidence type="ECO:0000256" key="2">
    <source>
        <dbReference type="ARBA" id="ARBA00004429"/>
    </source>
</evidence>
<evidence type="ECO:0000256" key="12">
    <source>
        <dbReference type="SAM" id="Phobius"/>
    </source>
</evidence>
<comment type="function">
    <text evidence="1">Part of the ABC transporter complex LptBFG involved in the translocation of lipopolysaccharide (LPS) from the inner membrane to the outer membrane.</text>
</comment>
<dbReference type="AlphaFoldDB" id="A0A1E3GUE7"/>
<protein>
    <recommendedName>
        <fullName evidence="4">Lipopolysaccharide export system permease protein LptF</fullName>
    </recommendedName>
</protein>
<keyword evidence="10 12" id="KW-0472">Membrane</keyword>
<dbReference type="EMBL" id="MCRI01000003">
    <property type="protein sequence ID" value="ODN67698.1"/>
    <property type="molecule type" value="Genomic_DNA"/>
</dbReference>
<name>A0A1E3GUE7_9GAMM</name>
<dbReference type="Pfam" id="PF03739">
    <property type="entry name" value="LptF_LptG"/>
    <property type="match status" value="1"/>
</dbReference>
<evidence type="ECO:0000256" key="8">
    <source>
        <dbReference type="ARBA" id="ARBA00022692"/>
    </source>
</evidence>
<dbReference type="STRING" id="291169.A9E74_00528"/>
<comment type="subunit">
    <text evidence="11">Component of the lipopolysaccharide transport and assembly complex. The LptBFG transporter is composed of two ATP-binding proteins (LptB) and two transmembrane proteins (LptF and LptG).</text>
</comment>
<keyword evidence="14" id="KW-1185">Reference proteome</keyword>
<dbReference type="PATRIC" id="fig|291169.3.peg.535"/>
<keyword evidence="8 12" id="KW-0812">Transmembrane</keyword>
<dbReference type="RefSeq" id="WP_245652019.1">
    <property type="nucleotide sequence ID" value="NZ_MCRI01000003.1"/>
</dbReference>
<feature type="transmembrane region" description="Helical" evidence="12">
    <location>
        <begin position="20"/>
        <end position="40"/>
    </location>
</feature>
<evidence type="ECO:0000256" key="3">
    <source>
        <dbReference type="ARBA" id="ARBA00007725"/>
    </source>
</evidence>
<dbReference type="InterPro" id="IPR030922">
    <property type="entry name" value="LptF"/>
</dbReference>
<reference evidence="13 14" key="1">
    <citation type="submission" date="2016-07" db="EMBL/GenBank/DDBJ databases">
        <title>Draft Genome Sequence of Methylophaga muralis Bur 1.</title>
        <authorList>
            <person name="Vasilenko O.V."/>
            <person name="Doronina N.V."/>
            <person name="Shmareva M.N."/>
            <person name="Tarlachkov S.V."/>
            <person name="Mustakhimov I."/>
            <person name="Trotsenko Y.A."/>
        </authorList>
    </citation>
    <scope>NUCLEOTIDE SEQUENCE [LARGE SCALE GENOMIC DNA]</scope>
    <source>
        <strain evidence="13 14">Bur 1</strain>
    </source>
</reference>
<evidence type="ECO:0000256" key="1">
    <source>
        <dbReference type="ARBA" id="ARBA00002265"/>
    </source>
</evidence>
<evidence type="ECO:0000256" key="9">
    <source>
        <dbReference type="ARBA" id="ARBA00022989"/>
    </source>
</evidence>
<comment type="subcellular location">
    <subcellularLocation>
        <location evidence="2">Cell inner membrane</location>
        <topology evidence="2">Multi-pass membrane protein</topology>
    </subcellularLocation>
</comment>
<sequence>MPALKRLFVERFSLIDRYMLREFLLSLTAVIGVLWLIYVATRFARYLAQAAVGNLPAEVIFNLLWLNSLGALSILLPIGTFLAVLLSLSRMSSDNELTVIAACGIDGNRILRNVVIFSGAMAIITGVLALLIVPDVLSGRYEIEQKAKVAANTTGLVAGSFKESQSGDWTFYSQKLSDDKIHMENIFIEIHRDEKPLIFRAERGRFDIETDSGDKFLILEDGYRYEGNAGDLDFRIAEYATHSMLIERGESVQVRERHKSLPTAELWERGEPQDLAEIQWRVSTALMTVILSVIAITLAHTGPRQGRYAGFFPAVLVYVIYSNLLGVTRAWVEKGDLAPWFGAIWVHLLMIGIMLILQNRLKLKRLWQQRKRPKTA</sequence>
<feature type="transmembrane region" description="Helical" evidence="12">
    <location>
        <begin position="338"/>
        <end position="357"/>
    </location>
</feature>
<dbReference type="GO" id="GO:0015920">
    <property type="term" value="P:lipopolysaccharide transport"/>
    <property type="evidence" value="ECO:0007669"/>
    <property type="project" value="TreeGrafter"/>
</dbReference>
<evidence type="ECO:0000256" key="7">
    <source>
        <dbReference type="ARBA" id="ARBA00022519"/>
    </source>
</evidence>
<dbReference type="GO" id="GO:0055085">
    <property type="term" value="P:transmembrane transport"/>
    <property type="evidence" value="ECO:0007669"/>
    <property type="project" value="InterPro"/>
</dbReference>
<organism evidence="13 14">
    <name type="scientific">Methylophaga muralis</name>
    <dbReference type="NCBI Taxonomy" id="291169"/>
    <lineage>
        <taxon>Bacteria</taxon>
        <taxon>Pseudomonadati</taxon>
        <taxon>Pseudomonadota</taxon>
        <taxon>Gammaproteobacteria</taxon>
        <taxon>Thiotrichales</taxon>
        <taxon>Piscirickettsiaceae</taxon>
        <taxon>Methylophaga</taxon>
    </lineage>
</organism>
<dbReference type="Proteomes" id="UP000094379">
    <property type="component" value="Unassembled WGS sequence"/>
</dbReference>
<evidence type="ECO:0000256" key="11">
    <source>
        <dbReference type="ARBA" id="ARBA00026081"/>
    </source>
</evidence>
<evidence type="ECO:0000256" key="5">
    <source>
        <dbReference type="ARBA" id="ARBA00022448"/>
    </source>
</evidence>
<feature type="transmembrane region" description="Helical" evidence="12">
    <location>
        <begin position="311"/>
        <end position="332"/>
    </location>
</feature>
<keyword evidence="6" id="KW-1003">Cell membrane</keyword>
<dbReference type="NCBIfam" id="TIGR04407">
    <property type="entry name" value="LptF_YjgP"/>
    <property type="match status" value="1"/>
</dbReference>
<evidence type="ECO:0000256" key="6">
    <source>
        <dbReference type="ARBA" id="ARBA00022475"/>
    </source>
</evidence>
<dbReference type="GO" id="GO:0043190">
    <property type="term" value="C:ATP-binding cassette (ABC) transporter complex"/>
    <property type="evidence" value="ECO:0007669"/>
    <property type="project" value="InterPro"/>
</dbReference>
<accession>A0A1E3GUE7</accession>
<evidence type="ECO:0000256" key="10">
    <source>
        <dbReference type="ARBA" id="ARBA00023136"/>
    </source>
</evidence>
<keyword evidence="5" id="KW-0813">Transport</keyword>
<feature type="transmembrane region" description="Helical" evidence="12">
    <location>
        <begin position="60"/>
        <end position="89"/>
    </location>
</feature>
<feature type="transmembrane region" description="Helical" evidence="12">
    <location>
        <begin position="110"/>
        <end position="133"/>
    </location>
</feature>
<keyword evidence="9 12" id="KW-1133">Transmembrane helix</keyword>
<comment type="caution">
    <text evidence="13">The sequence shown here is derived from an EMBL/GenBank/DDBJ whole genome shotgun (WGS) entry which is preliminary data.</text>
</comment>
<dbReference type="InterPro" id="IPR005495">
    <property type="entry name" value="LptG/LptF_permease"/>
</dbReference>